<comment type="caution">
    <text evidence="14">The sequence shown here is derived from an EMBL/GenBank/DDBJ whole genome shotgun (WGS) entry which is preliminary data.</text>
</comment>
<evidence type="ECO:0000256" key="5">
    <source>
        <dbReference type="ARBA" id="ARBA00022833"/>
    </source>
</evidence>
<dbReference type="SMART" id="SM00399">
    <property type="entry name" value="ZnF_C4"/>
    <property type="match status" value="1"/>
</dbReference>
<dbReference type="PRINTS" id="PR00047">
    <property type="entry name" value="STROIDFINGER"/>
</dbReference>
<dbReference type="CDD" id="cd06960">
    <property type="entry name" value="NR_DBD_HNF4A"/>
    <property type="match status" value="1"/>
</dbReference>
<dbReference type="Gene3D" id="1.10.565.10">
    <property type="entry name" value="Retinoid X Receptor"/>
    <property type="match status" value="1"/>
</dbReference>
<keyword evidence="5 11" id="KW-0862">Zinc</keyword>
<evidence type="ECO:0000259" key="12">
    <source>
        <dbReference type="PROSITE" id="PS51030"/>
    </source>
</evidence>
<evidence type="ECO:0000313" key="15">
    <source>
        <dbReference type="Proteomes" id="UP001303046"/>
    </source>
</evidence>
<keyword evidence="4 11" id="KW-0863">Zinc-finger</keyword>
<dbReference type="InterPro" id="IPR013088">
    <property type="entry name" value="Znf_NHR/GATA"/>
</dbReference>
<keyword evidence="15" id="KW-1185">Reference proteome</keyword>
<sequence length="471" mass="54241">MAIKNDENSTKKKVGRCALKTPVHGDCQVCGQPGHGSHFGVLACRACAAFFRRTVVMNRQYSCRRANGSCQISKDERYLCRLCRYNKCIMLGMTPDNVQWNRDVLSTTVEGRRLKKAQASDEYERDDYEPQGLANSQARLDGNLMEEHSLCPSTADSAAPDLKPADNVVPISTAESTATSGYNNYPFPLKETEQHRILFDISHIMEKLRKILIEFQPDESLPIEPLERMRLALLRHRRSQLTEPSLKILDSLSFVNYLTSWETLLCGIAEWLMHCREFAQLPIEEKMVLFKSSWIIWHRFERTTMSIELFGWRAVTEKLFAVSFRHAIMTDKVKFDIAPLSDHDPDYVKRMFEPFSGRLTEEVTKTCLEVNITLVEVAYILCTLVWHVEGKGVSPRTQAVAELYRDRISDDLHNYYTLTMKTSNYAGRLIRIMSIIQCIENIHHERSKVLELARIFDIFKVEMSEKGMFGC</sequence>
<evidence type="ECO:0000313" key="14">
    <source>
        <dbReference type="EMBL" id="KAK6756807.1"/>
    </source>
</evidence>
<dbReference type="PROSITE" id="PS00031">
    <property type="entry name" value="NUCLEAR_REC_DBD_1"/>
    <property type="match status" value="1"/>
</dbReference>
<keyword evidence="6 11" id="KW-0805">Transcription regulation</keyword>
<dbReference type="SUPFAM" id="SSF48508">
    <property type="entry name" value="Nuclear receptor ligand-binding domain"/>
    <property type="match status" value="1"/>
</dbReference>
<dbReference type="PROSITE" id="PS51843">
    <property type="entry name" value="NR_LBD"/>
    <property type="match status" value="1"/>
</dbReference>
<evidence type="ECO:0000256" key="2">
    <source>
        <dbReference type="ARBA" id="ARBA00005993"/>
    </source>
</evidence>
<dbReference type="EMBL" id="JAVFWL010000005">
    <property type="protein sequence ID" value="KAK6756807.1"/>
    <property type="molecule type" value="Genomic_DNA"/>
</dbReference>
<comment type="similarity">
    <text evidence="2 11">Belongs to the nuclear hormone receptor family.</text>
</comment>
<keyword evidence="7 11" id="KW-0238">DNA-binding</keyword>
<evidence type="ECO:0000256" key="7">
    <source>
        <dbReference type="ARBA" id="ARBA00023125"/>
    </source>
</evidence>
<dbReference type="InterPro" id="IPR051152">
    <property type="entry name" value="C.elegans_Orphan_NR"/>
</dbReference>
<dbReference type="Pfam" id="PF00104">
    <property type="entry name" value="Hormone_recep"/>
    <property type="match status" value="1"/>
</dbReference>
<dbReference type="InterPro" id="IPR035500">
    <property type="entry name" value="NHR-like_dom_sf"/>
</dbReference>
<feature type="domain" description="Nuclear receptor" evidence="12">
    <location>
        <begin position="24"/>
        <end position="100"/>
    </location>
</feature>
<dbReference type="InterPro" id="IPR001628">
    <property type="entry name" value="Znf_hrmn_rcpt"/>
</dbReference>
<evidence type="ECO:0008006" key="16">
    <source>
        <dbReference type="Google" id="ProtNLM"/>
    </source>
</evidence>
<dbReference type="PANTHER" id="PTHR45680:SF29">
    <property type="entry name" value="NUCLEAR HORMONE RECEPTOR FAMILY"/>
    <property type="match status" value="1"/>
</dbReference>
<dbReference type="InterPro" id="IPR000536">
    <property type="entry name" value="Nucl_hrmn_rcpt_lig-bd"/>
</dbReference>
<dbReference type="PROSITE" id="PS51030">
    <property type="entry name" value="NUCLEAR_REC_DBD_2"/>
    <property type="match status" value="1"/>
</dbReference>
<evidence type="ECO:0000259" key="13">
    <source>
        <dbReference type="PROSITE" id="PS51843"/>
    </source>
</evidence>
<accession>A0ABR1E285</accession>
<feature type="domain" description="NR LBD" evidence="13">
    <location>
        <begin position="227"/>
        <end position="471"/>
    </location>
</feature>
<comment type="subcellular location">
    <subcellularLocation>
        <location evidence="1 11">Nucleus</location>
    </subcellularLocation>
</comment>
<evidence type="ECO:0000256" key="3">
    <source>
        <dbReference type="ARBA" id="ARBA00022723"/>
    </source>
</evidence>
<gene>
    <name evidence="14" type="primary">Necator_chrV.g19726</name>
    <name evidence="14" type="ORF">RB195_014934</name>
</gene>
<reference evidence="14 15" key="1">
    <citation type="submission" date="2023-08" db="EMBL/GenBank/DDBJ databases">
        <title>A Necator americanus chromosomal reference genome.</title>
        <authorList>
            <person name="Ilik V."/>
            <person name="Petrzelkova K.J."/>
            <person name="Pardy F."/>
            <person name="Fuh T."/>
            <person name="Niatou-Singa F.S."/>
            <person name="Gouil Q."/>
            <person name="Baker L."/>
            <person name="Ritchie M.E."/>
            <person name="Jex A.R."/>
            <person name="Gazzola D."/>
            <person name="Li H."/>
            <person name="Toshio Fujiwara R."/>
            <person name="Zhan B."/>
            <person name="Aroian R.V."/>
            <person name="Pafco B."/>
            <person name="Schwarz E.M."/>
        </authorList>
    </citation>
    <scope>NUCLEOTIDE SEQUENCE [LARGE SCALE GENOMIC DNA]</scope>
    <source>
        <strain evidence="14 15">Aroian</strain>
        <tissue evidence="14">Whole animal</tissue>
    </source>
</reference>
<organism evidence="14 15">
    <name type="scientific">Necator americanus</name>
    <name type="common">Human hookworm</name>
    <dbReference type="NCBI Taxonomy" id="51031"/>
    <lineage>
        <taxon>Eukaryota</taxon>
        <taxon>Metazoa</taxon>
        <taxon>Ecdysozoa</taxon>
        <taxon>Nematoda</taxon>
        <taxon>Chromadorea</taxon>
        <taxon>Rhabditida</taxon>
        <taxon>Rhabditina</taxon>
        <taxon>Rhabditomorpha</taxon>
        <taxon>Strongyloidea</taxon>
        <taxon>Ancylostomatidae</taxon>
        <taxon>Bunostominae</taxon>
        <taxon>Necator</taxon>
    </lineage>
</organism>
<evidence type="ECO:0000256" key="11">
    <source>
        <dbReference type="RuleBase" id="RU004334"/>
    </source>
</evidence>
<name>A0ABR1E285_NECAM</name>
<evidence type="ECO:0000256" key="1">
    <source>
        <dbReference type="ARBA" id="ARBA00004123"/>
    </source>
</evidence>
<dbReference type="SMART" id="SM00430">
    <property type="entry name" value="HOLI"/>
    <property type="match status" value="1"/>
</dbReference>
<proteinExistence type="inferred from homology"/>
<keyword evidence="9 11" id="KW-0675">Receptor</keyword>
<evidence type="ECO:0000256" key="8">
    <source>
        <dbReference type="ARBA" id="ARBA00023163"/>
    </source>
</evidence>
<dbReference type="PANTHER" id="PTHR45680">
    <property type="entry name" value="NUCLEAR HORMONE RECEPTOR FAMILY"/>
    <property type="match status" value="1"/>
</dbReference>
<keyword evidence="3 11" id="KW-0479">Metal-binding</keyword>
<evidence type="ECO:0000256" key="9">
    <source>
        <dbReference type="ARBA" id="ARBA00023170"/>
    </source>
</evidence>
<dbReference type="Proteomes" id="UP001303046">
    <property type="component" value="Unassembled WGS sequence"/>
</dbReference>
<dbReference type="Pfam" id="PF00105">
    <property type="entry name" value="zf-C4"/>
    <property type="match status" value="1"/>
</dbReference>
<protein>
    <recommendedName>
        <fullName evidence="16">Ligand-binding domain of nuclear hormone receptor</fullName>
    </recommendedName>
</protein>
<keyword evidence="8 11" id="KW-0804">Transcription</keyword>
<dbReference type="InterPro" id="IPR049636">
    <property type="entry name" value="HNF4-like_DBD"/>
</dbReference>
<evidence type="ECO:0000256" key="10">
    <source>
        <dbReference type="ARBA" id="ARBA00023242"/>
    </source>
</evidence>
<evidence type="ECO:0000256" key="6">
    <source>
        <dbReference type="ARBA" id="ARBA00023015"/>
    </source>
</evidence>
<dbReference type="Gene3D" id="3.30.50.10">
    <property type="entry name" value="Erythroid Transcription Factor GATA-1, subunit A"/>
    <property type="match status" value="1"/>
</dbReference>
<keyword evidence="10 11" id="KW-0539">Nucleus</keyword>
<evidence type="ECO:0000256" key="4">
    <source>
        <dbReference type="ARBA" id="ARBA00022771"/>
    </source>
</evidence>
<dbReference type="SUPFAM" id="SSF57716">
    <property type="entry name" value="Glucocorticoid receptor-like (DNA-binding domain)"/>
    <property type="match status" value="1"/>
</dbReference>